<feature type="transmembrane region" description="Helical" evidence="1">
    <location>
        <begin position="98"/>
        <end position="118"/>
    </location>
</feature>
<organism evidence="2 3">
    <name type="scientific">Sphingosinicella rhizophila</name>
    <dbReference type="NCBI Taxonomy" id="3050082"/>
    <lineage>
        <taxon>Bacteria</taxon>
        <taxon>Pseudomonadati</taxon>
        <taxon>Pseudomonadota</taxon>
        <taxon>Alphaproteobacteria</taxon>
        <taxon>Sphingomonadales</taxon>
        <taxon>Sphingosinicellaceae</taxon>
        <taxon>Sphingosinicella</taxon>
    </lineage>
</organism>
<gene>
    <name evidence="2" type="ORF">RQX22_10115</name>
</gene>
<reference evidence="2 3" key="1">
    <citation type="submission" date="2023-05" db="EMBL/GenBank/DDBJ databases">
        <authorList>
            <person name="Guo Y."/>
        </authorList>
    </citation>
    <scope>NUCLEOTIDE SEQUENCE [LARGE SCALE GENOMIC DNA]</scope>
    <source>
        <strain evidence="2 3">GR2756</strain>
    </source>
</reference>
<dbReference type="RefSeq" id="WP_315726088.1">
    <property type="nucleotide sequence ID" value="NZ_JAVUPU010000004.1"/>
</dbReference>
<accession>A0ABU3Q7C4</accession>
<evidence type="ECO:0000313" key="3">
    <source>
        <dbReference type="Proteomes" id="UP001259572"/>
    </source>
</evidence>
<name>A0ABU3Q7C4_9SPHN</name>
<keyword evidence="1" id="KW-1133">Transmembrane helix</keyword>
<evidence type="ECO:0000256" key="1">
    <source>
        <dbReference type="SAM" id="Phobius"/>
    </source>
</evidence>
<dbReference type="PROSITE" id="PS51257">
    <property type="entry name" value="PROKAR_LIPOPROTEIN"/>
    <property type="match status" value="1"/>
</dbReference>
<keyword evidence="3" id="KW-1185">Reference proteome</keyword>
<keyword evidence="1" id="KW-0472">Membrane</keyword>
<feature type="transmembrane region" description="Helical" evidence="1">
    <location>
        <begin position="30"/>
        <end position="58"/>
    </location>
</feature>
<sequence length="203" mass="23808">MSSFRELLAEQRWDDHRYYHHSLVNQSLHFVSACTFVSAYVIAFKDVAVASLLAWCVAMLSRQAGHFFFEPKGYDEINQATHEYKEEVKLGYNLARKWVFMTLWALSPLFLFFNPTLFGLFEMHHGFVEFVRHVGLMWLMLGIGGLVFRTIQLFFIHDVRTGLVWATKIVTDPFNDIKLYHRAPLRLIRQRRGMDVGLVHEAH</sequence>
<evidence type="ECO:0008006" key="4">
    <source>
        <dbReference type="Google" id="ProtNLM"/>
    </source>
</evidence>
<dbReference type="Proteomes" id="UP001259572">
    <property type="component" value="Unassembled WGS sequence"/>
</dbReference>
<proteinExistence type="predicted"/>
<evidence type="ECO:0000313" key="2">
    <source>
        <dbReference type="EMBL" id="MDT9599304.1"/>
    </source>
</evidence>
<keyword evidence="1" id="KW-0812">Transmembrane</keyword>
<comment type="caution">
    <text evidence="2">The sequence shown here is derived from an EMBL/GenBank/DDBJ whole genome shotgun (WGS) entry which is preliminary data.</text>
</comment>
<feature type="transmembrane region" description="Helical" evidence="1">
    <location>
        <begin position="130"/>
        <end position="148"/>
    </location>
</feature>
<protein>
    <recommendedName>
        <fullName evidence="4">DUF962 domain-containing protein</fullName>
    </recommendedName>
</protein>
<dbReference type="EMBL" id="JAVUPU010000004">
    <property type="protein sequence ID" value="MDT9599304.1"/>
    <property type="molecule type" value="Genomic_DNA"/>
</dbReference>